<dbReference type="Pfam" id="PF01987">
    <property type="entry name" value="AIM24"/>
    <property type="match status" value="1"/>
</dbReference>
<evidence type="ECO:0000313" key="1">
    <source>
        <dbReference type="EMBL" id="PJZ70156.1"/>
    </source>
</evidence>
<dbReference type="InterPro" id="IPR036983">
    <property type="entry name" value="AIM24_sf"/>
</dbReference>
<evidence type="ECO:0000313" key="2">
    <source>
        <dbReference type="EMBL" id="PJZ73345.1"/>
    </source>
</evidence>
<dbReference type="Gene3D" id="3.60.160.10">
    <property type="entry name" value="Mitochondrial biogenesis AIM24"/>
    <property type="match status" value="1"/>
</dbReference>
<dbReference type="InterPro" id="IPR016031">
    <property type="entry name" value="Trp_RNA-bd_attenuator-like_dom"/>
</dbReference>
<evidence type="ECO:0000313" key="3">
    <source>
        <dbReference type="Proteomes" id="UP000231962"/>
    </source>
</evidence>
<dbReference type="AlphaFoldDB" id="A0A2M9ZMS0"/>
<name>A0A2M9ZMS0_9LEPT</name>
<dbReference type="Proteomes" id="UP000231962">
    <property type="component" value="Unassembled WGS sequence"/>
</dbReference>
<dbReference type="Proteomes" id="UP000231990">
    <property type="component" value="Unassembled WGS sequence"/>
</dbReference>
<dbReference type="SUPFAM" id="SSF51219">
    <property type="entry name" value="TRAP-like"/>
    <property type="match status" value="1"/>
</dbReference>
<dbReference type="InterPro" id="IPR002838">
    <property type="entry name" value="AIM24"/>
</dbReference>
<organism evidence="2 4">
    <name type="scientific">Leptospira perolatii</name>
    <dbReference type="NCBI Taxonomy" id="2023191"/>
    <lineage>
        <taxon>Bacteria</taxon>
        <taxon>Pseudomonadati</taxon>
        <taxon>Spirochaetota</taxon>
        <taxon>Spirochaetia</taxon>
        <taxon>Leptospirales</taxon>
        <taxon>Leptospiraceae</taxon>
        <taxon>Leptospira</taxon>
    </lineage>
</organism>
<dbReference type="EMBL" id="NPDY01000005">
    <property type="protein sequence ID" value="PJZ70156.1"/>
    <property type="molecule type" value="Genomic_DNA"/>
</dbReference>
<accession>A0A2M9ZMS0</accession>
<gene>
    <name evidence="1" type="ORF">CH360_08040</name>
    <name evidence="2" type="ORF">CH373_10295</name>
</gene>
<dbReference type="PANTHER" id="PTHR43657">
    <property type="entry name" value="TRYPTOPHAN RNA-BINDING ATTENUATOR PROTEIN-LIKE PROTEIN"/>
    <property type="match status" value="1"/>
</dbReference>
<comment type="caution">
    <text evidence="2">The sequence shown here is derived from an EMBL/GenBank/DDBJ whole genome shotgun (WGS) entry which is preliminary data.</text>
</comment>
<dbReference type="EMBL" id="NPDZ01000005">
    <property type="protein sequence ID" value="PJZ73345.1"/>
    <property type="molecule type" value="Genomic_DNA"/>
</dbReference>
<proteinExistence type="predicted"/>
<dbReference type="PANTHER" id="PTHR43657:SF1">
    <property type="entry name" value="ALTERED INHERITANCE OF MITOCHONDRIA PROTEIN 24, MITOCHONDRIAL"/>
    <property type="match status" value="1"/>
</dbReference>
<keyword evidence="3" id="KW-1185">Reference proteome</keyword>
<dbReference type="NCBIfam" id="TIGR00266">
    <property type="entry name" value="TIGR00266 family protein"/>
    <property type="match status" value="1"/>
</dbReference>
<dbReference type="OrthoDB" id="9779518at2"/>
<dbReference type="RefSeq" id="WP_100713493.1">
    <property type="nucleotide sequence ID" value="NZ_NPDY01000005.1"/>
</dbReference>
<sequence>MKISLLYKPSYCVAKVDLASGESIKAEAGAMMSMSSGMNIETHKAQKGGLLKSLKAAFLGGESFWMNTFTANQAGEVLLAPTLPGDIENVNLNGKTVFVQSSSFLAASPSIDIDTKFQGLKGFFSGESLFFLKLSGNGDLLISSYGGIETLDVEGDFIVDTGHIVAFEEGLNYKITKFGGWKSFFFGGEGLVARFQGKGKLWIQSRNVPGLGAWFRSELPPKKR</sequence>
<reference evidence="3 4" key="1">
    <citation type="submission" date="2017-07" db="EMBL/GenBank/DDBJ databases">
        <title>Leptospira spp. isolated from tropical soils.</title>
        <authorList>
            <person name="Thibeaux R."/>
            <person name="Iraola G."/>
            <person name="Ferres I."/>
            <person name="Bierque E."/>
            <person name="Girault D."/>
            <person name="Soupe-Gilbert M.-E."/>
            <person name="Picardeau M."/>
            <person name="Goarant C."/>
        </authorList>
    </citation>
    <scope>NUCLEOTIDE SEQUENCE [LARGE SCALE GENOMIC DNA]</scope>
    <source>
        <strain evidence="2 4">FH1-B-B1</strain>
        <strain evidence="1 3">FH1-B-C1</strain>
    </source>
</reference>
<evidence type="ECO:0000313" key="4">
    <source>
        <dbReference type="Proteomes" id="UP000231990"/>
    </source>
</evidence>
<protein>
    <submittedName>
        <fullName evidence="2">TIGR00266 family protein</fullName>
    </submittedName>
</protein>